<dbReference type="PANTHER" id="PTHR43056:SF10">
    <property type="entry name" value="COCE_NOND FAMILY, PUTATIVE (AFU_ORTHOLOGUE AFUA_7G00600)-RELATED"/>
    <property type="match status" value="1"/>
</dbReference>
<dbReference type="InterPro" id="IPR013736">
    <property type="entry name" value="Xaa-Pro_dipept_C"/>
</dbReference>
<evidence type="ECO:0000256" key="1">
    <source>
        <dbReference type="ARBA" id="ARBA00022801"/>
    </source>
</evidence>
<accession>A0A1L7XQ11</accession>
<dbReference type="Gene3D" id="2.60.120.260">
    <property type="entry name" value="Galactose-binding domain-like"/>
    <property type="match status" value="1"/>
</dbReference>
<dbReference type="InterPro" id="IPR000383">
    <property type="entry name" value="Xaa-Pro-like_dom"/>
</dbReference>
<dbReference type="InterPro" id="IPR029058">
    <property type="entry name" value="AB_hydrolase_fold"/>
</dbReference>
<dbReference type="AlphaFoldDB" id="A0A1L7XQ11"/>
<gene>
    <name evidence="3" type="ORF">PAC_17012</name>
</gene>
<dbReference type="Pfam" id="PF08530">
    <property type="entry name" value="PepX_C"/>
    <property type="match status" value="1"/>
</dbReference>
<keyword evidence="1" id="KW-0378">Hydrolase</keyword>
<dbReference type="InterPro" id="IPR005674">
    <property type="entry name" value="CocE/Ser_esterase"/>
</dbReference>
<dbReference type="SMART" id="SM00939">
    <property type="entry name" value="PepX_C"/>
    <property type="match status" value="1"/>
</dbReference>
<dbReference type="Gene3D" id="3.40.50.1820">
    <property type="entry name" value="alpha/beta hydrolase"/>
    <property type="match status" value="1"/>
</dbReference>
<dbReference type="InterPro" id="IPR008979">
    <property type="entry name" value="Galactose-bd-like_sf"/>
</dbReference>
<dbReference type="SUPFAM" id="SSF53474">
    <property type="entry name" value="alpha/beta-Hydrolases"/>
    <property type="match status" value="1"/>
</dbReference>
<reference evidence="3 4" key="1">
    <citation type="submission" date="2016-03" db="EMBL/GenBank/DDBJ databases">
        <authorList>
            <person name="Ploux O."/>
        </authorList>
    </citation>
    <scope>NUCLEOTIDE SEQUENCE [LARGE SCALE GENOMIC DNA]</scope>
    <source>
        <strain evidence="3 4">UAMH 11012</strain>
    </source>
</reference>
<dbReference type="Proteomes" id="UP000184330">
    <property type="component" value="Unassembled WGS sequence"/>
</dbReference>
<dbReference type="Gene3D" id="1.10.3020.20">
    <property type="match status" value="1"/>
</dbReference>
<dbReference type="NCBIfam" id="TIGR00976">
    <property type="entry name" value="CocE_NonD"/>
    <property type="match status" value="1"/>
</dbReference>
<dbReference type="SUPFAM" id="SSF49785">
    <property type="entry name" value="Galactose-binding domain-like"/>
    <property type="match status" value="1"/>
</dbReference>
<organism evidence="3 4">
    <name type="scientific">Phialocephala subalpina</name>
    <dbReference type="NCBI Taxonomy" id="576137"/>
    <lineage>
        <taxon>Eukaryota</taxon>
        <taxon>Fungi</taxon>
        <taxon>Dikarya</taxon>
        <taxon>Ascomycota</taxon>
        <taxon>Pezizomycotina</taxon>
        <taxon>Leotiomycetes</taxon>
        <taxon>Helotiales</taxon>
        <taxon>Mollisiaceae</taxon>
        <taxon>Phialocephala</taxon>
        <taxon>Phialocephala fortinii species complex</taxon>
    </lineage>
</organism>
<proteinExistence type="predicted"/>
<evidence type="ECO:0000313" key="4">
    <source>
        <dbReference type="Proteomes" id="UP000184330"/>
    </source>
</evidence>
<dbReference type="GO" id="GO:0008239">
    <property type="term" value="F:dipeptidyl-peptidase activity"/>
    <property type="evidence" value="ECO:0007669"/>
    <property type="project" value="InterPro"/>
</dbReference>
<dbReference type="InterPro" id="IPR050585">
    <property type="entry name" value="Xaa-Pro_dipeptidyl-ppase/CocE"/>
</dbReference>
<dbReference type="STRING" id="576137.A0A1L7XQ11"/>
<dbReference type="OrthoDB" id="2578740at2759"/>
<dbReference type="Pfam" id="PF02129">
    <property type="entry name" value="Peptidase_S15"/>
    <property type="match status" value="1"/>
</dbReference>
<protein>
    <submittedName>
        <fullName evidence="3">Related to acyl esterases</fullName>
    </submittedName>
</protein>
<feature type="domain" description="Xaa-Pro dipeptidyl-peptidase C-terminal" evidence="2">
    <location>
        <begin position="327"/>
        <end position="589"/>
    </location>
</feature>
<sequence length="595" mass="66506">MLPTTAMAPFTVGPIEVALCPTTKPDICPNSCPFNQSSTVLPAGHKKNPNARSLAAAVIFDHDQPVLLRDGTRIGADVYRPTGENKVPAIMMWGPYGKSGTLNLQGFPKRAGIPESKLSGYESFEGLDPAEWVPKGYAIVNVDPRGVFYSEGSLRWWGSAEGRDGCDAVEYIAALPWCSGKVALAGNSWLGIAQWFIAAERPPHLACIAPLEAASDFLRESFCRGGIPATDFTAILAKTLYGHGEQEDVVKMLSLYPFTNEYWEDKRAKIENIQVPAYILGSYSTGLHTVGSVRGYQEIPHDKKWFVTHATQEWYDLYTEERTRELQSFFDRYTKEIPNDWEQTPRVRLAFIRFNKPAVTNQPFADLPWRLPGRSQFRLFLTPEYKLSPVPIAKEASISYQADAPSMQTDSDPEELQFIYVVPDDVVIAGPLKAVLFMSSLEHDDIDVYVQLRKADKVGKLLQHSNIPLNDLDASSLSEISNVNVLKYLGPQGMLRASARHVSDELSSETWQTLSHSGREPVRKGEVIRLEVYVWPTGIVFEAGEWLVLKVSGHNMCLAEFEFLQGAFRNSNQGRHIMHLGGIYESYLEVPICRL</sequence>
<evidence type="ECO:0000259" key="2">
    <source>
        <dbReference type="SMART" id="SM00939"/>
    </source>
</evidence>
<name>A0A1L7XQ11_9HELO</name>
<evidence type="ECO:0000313" key="3">
    <source>
        <dbReference type="EMBL" id="CZR67113.1"/>
    </source>
</evidence>
<keyword evidence="4" id="KW-1185">Reference proteome</keyword>
<dbReference type="EMBL" id="FJOG01000042">
    <property type="protein sequence ID" value="CZR67113.1"/>
    <property type="molecule type" value="Genomic_DNA"/>
</dbReference>
<dbReference type="PANTHER" id="PTHR43056">
    <property type="entry name" value="PEPTIDASE S9 PROLYL OLIGOPEPTIDASE"/>
    <property type="match status" value="1"/>
</dbReference>